<sequence>MDLRKTLSDVGDFLEGDDMTGREAAIVVAVWMGVTALFGLVFFLVVFVFMGF</sequence>
<accession>A0A346PBU4</accession>
<organism evidence="3 4">
    <name type="scientific">Natrarchaeobaculum sulfurireducens</name>
    <dbReference type="NCBI Taxonomy" id="2044521"/>
    <lineage>
        <taxon>Archaea</taxon>
        <taxon>Methanobacteriati</taxon>
        <taxon>Methanobacteriota</taxon>
        <taxon>Stenosarchaea group</taxon>
        <taxon>Halobacteria</taxon>
        <taxon>Halobacteriales</taxon>
        <taxon>Natrialbaceae</taxon>
        <taxon>Natrarchaeobaculum</taxon>
    </lineage>
</organism>
<evidence type="ECO:0000313" key="5">
    <source>
        <dbReference type="Proteomes" id="UP000258707"/>
    </source>
</evidence>
<evidence type="ECO:0000256" key="1">
    <source>
        <dbReference type="SAM" id="Phobius"/>
    </source>
</evidence>
<keyword evidence="1" id="KW-0812">Transmembrane</keyword>
<reference evidence="5" key="1">
    <citation type="submission" date="2017-10" db="EMBL/GenBank/DDBJ databases">
        <title>Phenotypic and genomic properties of facultatively anaerobic sulfur-reducing natronoarchaea from hypersaline soda lakes.</title>
        <authorList>
            <person name="Sorokin D.Y."/>
            <person name="Kublanov I.V."/>
            <person name="Roman P."/>
            <person name="Sinninghe Damste J.S."/>
            <person name="Golyshin P.N."/>
            <person name="Rojo D."/>
            <person name="Ciordia S."/>
            <person name="Mena Md.C."/>
            <person name="Ferrer M."/>
            <person name="Messina E."/>
            <person name="Smedile F."/>
            <person name="La Spada G."/>
            <person name="La Cono V."/>
            <person name="Yakimov M.M."/>
        </authorList>
    </citation>
    <scope>NUCLEOTIDE SEQUENCE [LARGE SCALE GENOMIC DNA]</scope>
    <source>
        <strain evidence="5">AArc1</strain>
    </source>
</reference>
<gene>
    <name evidence="2" type="ORF">AArc1_0646</name>
    <name evidence="3" type="ORF">AArcMg_3056</name>
</gene>
<dbReference type="GeneID" id="58747263"/>
<protein>
    <submittedName>
        <fullName evidence="3">Uncharacterized protein</fullName>
    </submittedName>
</protein>
<reference evidence="3" key="3">
    <citation type="journal article" date="2019" name="Int. J. Syst. Evol. Microbiol.">
        <title>Natronolimnobius sulfurireducens sp. nov. and Halalkaliarchaeum desulfuricum gen. nov., sp. nov., the first sulfur-respiring alkaliphilic haloarchaea from hypersaline alkaline lakes.</title>
        <authorList>
            <person name="Sorokin D.Y."/>
            <person name="Yakimov M."/>
            <person name="Messina E."/>
            <person name="Merkel A.Y."/>
            <person name="Bale N.J."/>
            <person name="Sinninghe Damste J.S."/>
        </authorList>
    </citation>
    <scope>NUCLEOTIDE SEQUENCE</scope>
    <source>
        <strain evidence="3">AArc-Mg</strain>
        <strain evidence="2">AArc1</strain>
    </source>
</reference>
<dbReference type="EMBL" id="CP024047">
    <property type="protein sequence ID" value="AXR76989.1"/>
    <property type="molecule type" value="Genomic_DNA"/>
</dbReference>
<evidence type="ECO:0000313" key="2">
    <source>
        <dbReference type="EMBL" id="AXR76989.1"/>
    </source>
</evidence>
<evidence type="ECO:0000313" key="4">
    <source>
        <dbReference type="Proteomes" id="UP000258613"/>
    </source>
</evidence>
<dbReference type="KEGG" id="nag:AArcMg_3056"/>
<proteinExistence type="predicted"/>
<dbReference type="OrthoDB" id="170213at2157"/>
<dbReference type="Proteomes" id="UP000258613">
    <property type="component" value="Chromosome"/>
</dbReference>
<keyword evidence="1" id="KW-1133">Transmembrane helix</keyword>
<dbReference type="Proteomes" id="UP000258707">
    <property type="component" value="Chromosome"/>
</dbReference>
<dbReference type="RefSeq" id="WP_186336645.1">
    <property type="nucleotide sequence ID" value="NZ_CP024047.1"/>
</dbReference>
<dbReference type="KEGG" id="nan:AArc1_0646"/>
<name>A0A346PU49_9EURY</name>
<keyword evidence="1" id="KW-0472">Membrane</keyword>
<keyword evidence="4" id="KW-1185">Reference proteome</keyword>
<accession>A0A346PU49</accession>
<reference evidence="4" key="2">
    <citation type="submission" date="2018-02" db="EMBL/GenBank/DDBJ databases">
        <title>Phenotypic and genomic properties of facultatively anaerobic sulfur-reducing natronoarchaea from hypersaline soda lakes.</title>
        <authorList>
            <person name="Sorokin D.Y."/>
            <person name="Kublanov I.V."/>
            <person name="Roman P."/>
            <person name="Sinninghe Damste J.S."/>
            <person name="Golyshin P.N."/>
            <person name="Rojo D."/>
            <person name="Ciordia S."/>
            <person name="Mena M.D.C."/>
            <person name="Ferrer M."/>
            <person name="Messina E."/>
            <person name="Smedile F."/>
            <person name="La Spada G."/>
            <person name="La Cono V."/>
            <person name="Yakimov M.M."/>
        </authorList>
    </citation>
    <scope>NUCLEOTIDE SEQUENCE [LARGE SCALE GENOMIC DNA]</scope>
    <source>
        <strain evidence="4">AArc-Mg</strain>
    </source>
</reference>
<feature type="transmembrane region" description="Helical" evidence="1">
    <location>
        <begin position="24"/>
        <end position="50"/>
    </location>
</feature>
<dbReference type="EMBL" id="CP027033">
    <property type="protein sequence ID" value="AXR83044.1"/>
    <property type="molecule type" value="Genomic_DNA"/>
</dbReference>
<dbReference type="AlphaFoldDB" id="A0A346PU49"/>
<evidence type="ECO:0000313" key="3">
    <source>
        <dbReference type="EMBL" id="AXR83044.1"/>
    </source>
</evidence>